<organism evidence="1">
    <name type="scientific">Rhizophora mucronata</name>
    <name type="common">Asiatic mangrove</name>
    <dbReference type="NCBI Taxonomy" id="61149"/>
    <lineage>
        <taxon>Eukaryota</taxon>
        <taxon>Viridiplantae</taxon>
        <taxon>Streptophyta</taxon>
        <taxon>Embryophyta</taxon>
        <taxon>Tracheophyta</taxon>
        <taxon>Spermatophyta</taxon>
        <taxon>Magnoliopsida</taxon>
        <taxon>eudicotyledons</taxon>
        <taxon>Gunneridae</taxon>
        <taxon>Pentapetalae</taxon>
        <taxon>rosids</taxon>
        <taxon>fabids</taxon>
        <taxon>Malpighiales</taxon>
        <taxon>Rhizophoraceae</taxon>
        <taxon>Rhizophora</taxon>
    </lineage>
</organism>
<dbReference type="AlphaFoldDB" id="A0A2P2P4Q1"/>
<accession>A0A2P2P4Q1</accession>
<reference evidence="1" key="1">
    <citation type="submission" date="2018-02" db="EMBL/GenBank/DDBJ databases">
        <title>Rhizophora mucronata_Transcriptome.</title>
        <authorList>
            <person name="Meera S.P."/>
            <person name="Sreeshan A."/>
            <person name="Augustine A."/>
        </authorList>
    </citation>
    <scope>NUCLEOTIDE SEQUENCE</scope>
    <source>
        <tissue evidence="1">Leaf</tissue>
    </source>
</reference>
<evidence type="ECO:0000313" key="1">
    <source>
        <dbReference type="EMBL" id="MBX49712.1"/>
    </source>
</evidence>
<name>A0A2P2P4Q1_RHIMU</name>
<protein>
    <submittedName>
        <fullName evidence="1">Uncharacterized protein</fullName>
    </submittedName>
</protein>
<sequence length="41" mass="4865">MSRTRLIPDQFSSVNNYNFSPLFEQNRIAWYLPNNLVAFPC</sequence>
<proteinExistence type="predicted"/>
<dbReference type="EMBL" id="GGEC01069228">
    <property type="protein sequence ID" value="MBX49712.1"/>
    <property type="molecule type" value="Transcribed_RNA"/>
</dbReference>